<comment type="caution">
    <text evidence="1">The sequence shown here is derived from an EMBL/GenBank/DDBJ whole genome shotgun (WGS) entry which is preliminary data.</text>
</comment>
<dbReference type="Proteomes" id="UP001353858">
    <property type="component" value="Unassembled WGS sequence"/>
</dbReference>
<evidence type="ECO:0000313" key="1">
    <source>
        <dbReference type="EMBL" id="KAK4875759.1"/>
    </source>
</evidence>
<keyword evidence="2" id="KW-1185">Reference proteome</keyword>
<name>A0AAN7SF16_9COLE</name>
<accession>A0AAN7SF16</accession>
<protein>
    <submittedName>
        <fullName evidence="1">Uncharacterized protein</fullName>
    </submittedName>
</protein>
<dbReference type="AlphaFoldDB" id="A0AAN7SF16"/>
<organism evidence="1 2">
    <name type="scientific">Aquatica leii</name>
    <dbReference type="NCBI Taxonomy" id="1421715"/>
    <lineage>
        <taxon>Eukaryota</taxon>
        <taxon>Metazoa</taxon>
        <taxon>Ecdysozoa</taxon>
        <taxon>Arthropoda</taxon>
        <taxon>Hexapoda</taxon>
        <taxon>Insecta</taxon>
        <taxon>Pterygota</taxon>
        <taxon>Neoptera</taxon>
        <taxon>Endopterygota</taxon>
        <taxon>Coleoptera</taxon>
        <taxon>Polyphaga</taxon>
        <taxon>Elateriformia</taxon>
        <taxon>Elateroidea</taxon>
        <taxon>Lampyridae</taxon>
        <taxon>Luciolinae</taxon>
        <taxon>Aquatica</taxon>
    </lineage>
</organism>
<gene>
    <name evidence="1" type="ORF">RN001_012181</name>
</gene>
<evidence type="ECO:0000313" key="2">
    <source>
        <dbReference type="Proteomes" id="UP001353858"/>
    </source>
</evidence>
<reference evidence="2" key="1">
    <citation type="submission" date="2023-01" db="EMBL/GenBank/DDBJ databases">
        <title>Key to firefly adult light organ development and bioluminescence: homeobox transcription factors regulate luciferase expression and transportation to peroxisome.</title>
        <authorList>
            <person name="Fu X."/>
        </authorList>
    </citation>
    <scope>NUCLEOTIDE SEQUENCE [LARGE SCALE GENOMIC DNA]</scope>
</reference>
<dbReference type="EMBL" id="JARPUR010000005">
    <property type="protein sequence ID" value="KAK4875759.1"/>
    <property type="molecule type" value="Genomic_DNA"/>
</dbReference>
<proteinExistence type="predicted"/>
<sequence>MEKCKLLRDASMRTPRFGGYLKINKNLSTKAKTTAQLSRELIDSKNMYFMPQVNDDFNLDKHTRDVLNNVIGCIMHMASNKGNVSNSQLDLVEKYLKSIKENSAENLPNVDGILKHTSSLKTSPKPSNQIGDYTYAYKHNNDVYCALDDAKNIISMNNVGQNQRSRKFHEDRSSYISELEMVLRNSLKNM</sequence>